<dbReference type="SUPFAM" id="SSF117916">
    <property type="entry name" value="Fe-S cluster assembly (FSCA) domain-like"/>
    <property type="match status" value="1"/>
</dbReference>
<keyword evidence="4 6" id="KW-0408">Iron</keyword>
<keyword evidence="6" id="KW-0378">Hydrolase</keyword>
<protein>
    <recommendedName>
        <fullName evidence="6">Iron-sulfur cluster carrier protein</fullName>
    </recommendedName>
</protein>
<accession>A0A3D3RB66</accession>
<dbReference type="GO" id="GO:0005524">
    <property type="term" value="F:ATP binding"/>
    <property type="evidence" value="ECO:0007669"/>
    <property type="project" value="UniProtKB-UniRule"/>
</dbReference>
<evidence type="ECO:0000313" key="7">
    <source>
        <dbReference type="EMBL" id="HCO26075.1"/>
    </source>
</evidence>
<dbReference type="InterPro" id="IPR034904">
    <property type="entry name" value="FSCA_dom_sf"/>
</dbReference>
<keyword evidence="2 6" id="KW-0547">Nucleotide-binding</keyword>
<evidence type="ECO:0000313" key="8">
    <source>
        <dbReference type="Proteomes" id="UP000263642"/>
    </source>
</evidence>
<evidence type="ECO:0000256" key="3">
    <source>
        <dbReference type="ARBA" id="ARBA00022840"/>
    </source>
</evidence>
<dbReference type="EMBL" id="DQAY01000148">
    <property type="protein sequence ID" value="HCO26075.1"/>
    <property type="molecule type" value="Genomic_DNA"/>
</dbReference>
<dbReference type="HAMAP" id="MF_02040">
    <property type="entry name" value="Mrp_NBP35"/>
    <property type="match status" value="1"/>
</dbReference>
<evidence type="ECO:0000256" key="4">
    <source>
        <dbReference type="ARBA" id="ARBA00023004"/>
    </source>
</evidence>
<evidence type="ECO:0000256" key="1">
    <source>
        <dbReference type="ARBA" id="ARBA00022723"/>
    </source>
</evidence>
<feature type="binding site" evidence="6">
    <location>
        <begin position="109"/>
        <end position="116"/>
    </location>
    <ligand>
        <name>ATP</name>
        <dbReference type="ChEBI" id="CHEBI:30616"/>
    </ligand>
</feature>
<reference evidence="7 8" key="1">
    <citation type="journal article" date="2018" name="Nat. Biotechnol.">
        <title>A standardized bacterial taxonomy based on genome phylogeny substantially revises the tree of life.</title>
        <authorList>
            <person name="Parks D.H."/>
            <person name="Chuvochina M."/>
            <person name="Waite D.W."/>
            <person name="Rinke C."/>
            <person name="Skarshewski A."/>
            <person name="Chaumeil P.A."/>
            <person name="Hugenholtz P."/>
        </authorList>
    </citation>
    <scope>NUCLEOTIDE SEQUENCE [LARGE SCALE GENOMIC DNA]</scope>
    <source>
        <strain evidence="7">UBA9375</strain>
    </source>
</reference>
<dbReference type="PANTHER" id="PTHR42961">
    <property type="entry name" value="IRON-SULFUR PROTEIN NUBPL"/>
    <property type="match status" value="1"/>
</dbReference>
<comment type="subunit">
    <text evidence="6">Homodimer.</text>
</comment>
<proteinExistence type="inferred from homology"/>
<dbReference type="InterPro" id="IPR044304">
    <property type="entry name" value="NUBPL-like"/>
</dbReference>
<dbReference type="CDD" id="cd02037">
    <property type="entry name" value="Mrp_NBP35"/>
    <property type="match status" value="1"/>
</dbReference>
<dbReference type="GO" id="GO:0016887">
    <property type="term" value="F:ATP hydrolysis activity"/>
    <property type="evidence" value="ECO:0007669"/>
    <property type="project" value="UniProtKB-UniRule"/>
</dbReference>
<dbReference type="GO" id="GO:0140663">
    <property type="term" value="F:ATP-dependent FeS chaperone activity"/>
    <property type="evidence" value="ECO:0007669"/>
    <property type="project" value="InterPro"/>
</dbReference>
<dbReference type="PANTHER" id="PTHR42961:SF2">
    <property type="entry name" value="IRON-SULFUR PROTEIN NUBPL"/>
    <property type="match status" value="1"/>
</dbReference>
<dbReference type="InterPro" id="IPR027417">
    <property type="entry name" value="P-loop_NTPase"/>
</dbReference>
<dbReference type="FunFam" id="3.40.50.300:FF:001119">
    <property type="entry name" value="Iron-sulfur cluster carrier protein"/>
    <property type="match status" value="1"/>
</dbReference>
<comment type="similarity">
    <text evidence="6">Belongs to the Mrp/NBP35 ATP-binding proteins family.</text>
</comment>
<keyword evidence="3 6" id="KW-0067">ATP-binding</keyword>
<keyword evidence="5 6" id="KW-0411">Iron-sulfur</keyword>
<dbReference type="InterPro" id="IPR033756">
    <property type="entry name" value="YlxH/NBP35"/>
</dbReference>
<comment type="function">
    <text evidence="6">Binds and transfers iron-sulfur (Fe-S) clusters to target apoproteins. Can hydrolyze ATP.</text>
</comment>
<dbReference type="InterPro" id="IPR019591">
    <property type="entry name" value="Mrp/NBP35_ATP-bd"/>
</dbReference>
<evidence type="ECO:0000256" key="2">
    <source>
        <dbReference type="ARBA" id="ARBA00022741"/>
    </source>
</evidence>
<evidence type="ECO:0000256" key="6">
    <source>
        <dbReference type="HAMAP-Rule" id="MF_02040"/>
    </source>
</evidence>
<sequence>MANAELNETNLKSCLSSVVDPVFEKPLSVSGFLKSAIADDSSRVSVEIELPVPSYPKESELSKLIQTTIQQAFPDCQDISIKYSVNIRGKQSGGRIGLNVKNIIAVGAGKGGVGKSTVAASLAYALQQFGARVGLVDADVYGPSIPHLVGTSEKPVAQEFQNKDGQAVTRIVPVEARGLKVMSMAFFVEPDQAVIWRGPMLHKAITQFLQDTEWGELDYLIIDMPPGTGDVSLTLSQLIDLAGAVVVCSPQKVALLDAVKAVQMFRQVKIPVLGIVENMSGDVFGRGGAQEKGKELQIPCLGEIPMNAEIREKSDSGNISELLTEGLESQQYLLKVAENTAIEIARTLIEKPSRPPLEIL</sequence>
<name>A0A3D3RB66_9PLAN</name>
<dbReference type="GO" id="GO:0051539">
    <property type="term" value="F:4 iron, 4 sulfur cluster binding"/>
    <property type="evidence" value="ECO:0007669"/>
    <property type="project" value="TreeGrafter"/>
</dbReference>
<dbReference type="Proteomes" id="UP000263642">
    <property type="component" value="Unassembled WGS sequence"/>
</dbReference>
<evidence type="ECO:0000256" key="5">
    <source>
        <dbReference type="ARBA" id="ARBA00023014"/>
    </source>
</evidence>
<dbReference type="GO" id="GO:0046872">
    <property type="term" value="F:metal ion binding"/>
    <property type="evidence" value="ECO:0007669"/>
    <property type="project" value="UniProtKB-KW"/>
</dbReference>
<dbReference type="Gene3D" id="3.40.50.300">
    <property type="entry name" value="P-loop containing nucleotide triphosphate hydrolases"/>
    <property type="match status" value="1"/>
</dbReference>
<dbReference type="InterPro" id="IPR000808">
    <property type="entry name" value="Mrp-like_CS"/>
</dbReference>
<dbReference type="GO" id="GO:0016226">
    <property type="term" value="P:iron-sulfur cluster assembly"/>
    <property type="evidence" value="ECO:0007669"/>
    <property type="project" value="InterPro"/>
</dbReference>
<organism evidence="7 8">
    <name type="scientific">Gimesia maris</name>
    <dbReference type="NCBI Taxonomy" id="122"/>
    <lineage>
        <taxon>Bacteria</taxon>
        <taxon>Pseudomonadati</taxon>
        <taxon>Planctomycetota</taxon>
        <taxon>Planctomycetia</taxon>
        <taxon>Planctomycetales</taxon>
        <taxon>Planctomycetaceae</taxon>
        <taxon>Gimesia</taxon>
    </lineage>
</organism>
<dbReference type="Pfam" id="PF10609">
    <property type="entry name" value="ParA"/>
    <property type="match status" value="1"/>
</dbReference>
<dbReference type="PROSITE" id="PS01215">
    <property type="entry name" value="MRP"/>
    <property type="match status" value="1"/>
</dbReference>
<comment type="caution">
    <text evidence="7">The sequence shown here is derived from an EMBL/GenBank/DDBJ whole genome shotgun (WGS) entry which is preliminary data.</text>
</comment>
<dbReference type="AlphaFoldDB" id="A0A3D3RB66"/>
<dbReference type="SUPFAM" id="SSF52540">
    <property type="entry name" value="P-loop containing nucleoside triphosphate hydrolases"/>
    <property type="match status" value="1"/>
</dbReference>
<keyword evidence="1 6" id="KW-0479">Metal-binding</keyword>
<gene>
    <name evidence="7" type="ORF">DIT97_24735</name>
</gene>